<dbReference type="GO" id="GO:0090313">
    <property type="term" value="P:regulation of protein targeting to membrane"/>
    <property type="evidence" value="ECO:0007669"/>
    <property type="project" value="TreeGrafter"/>
</dbReference>
<evidence type="ECO:0000313" key="2">
    <source>
        <dbReference type="EMBL" id="SFK42949.1"/>
    </source>
</evidence>
<feature type="domain" description="AsmA" evidence="1">
    <location>
        <begin position="698"/>
        <end position="878"/>
    </location>
</feature>
<keyword evidence="3" id="KW-1185">Reference proteome</keyword>
<dbReference type="GO" id="GO:0005886">
    <property type="term" value="C:plasma membrane"/>
    <property type="evidence" value="ECO:0007669"/>
    <property type="project" value="TreeGrafter"/>
</dbReference>
<dbReference type="Pfam" id="PF05170">
    <property type="entry name" value="AsmA"/>
    <property type="match status" value="2"/>
</dbReference>
<proteinExistence type="predicted"/>
<dbReference type="STRING" id="1123062.SAMN02745775_102483"/>
<name>A0A1I3ZH97_9PROT</name>
<evidence type="ECO:0000313" key="3">
    <source>
        <dbReference type="Proteomes" id="UP000199473"/>
    </source>
</evidence>
<reference evidence="2 3" key="1">
    <citation type="submission" date="2016-10" db="EMBL/GenBank/DDBJ databases">
        <authorList>
            <person name="de Groot N.N."/>
        </authorList>
    </citation>
    <scope>NUCLEOTIDE SEQUENCE [LARGE SCALE GENOMIC DNA]</scope>
    <source>
        <strain evidence="2 3">DSM 19981</strain>
    </source>
</reference>
<organism evidence="2 3">
    <name type="scientific">Falsiroseomonas stagni DSM 19981</name>
    <dbReference type="NCBI Taxonomy" id="1123062"/>
    <lineage>
        <taxon>Bacteria</taxon>
        <taxon>Pseudomonadati</taxon>
        <taxon>Pseudomonadota</taxon>
        <taxon>Alphaproteobacteria</taxon>
        <taxon>Acetobacterales</taxon>
        <taxon>Roseomonadaceae</taxon>
        <taxon>Falsiroseomonas</taxon>
    </lineage>
</organism>
<gene>
    <name evidence="2" type="ORF">SAMN02745775_102483</name>
</gene>
<dbReference type="InterPro" id="IPR052894">
    <property type="entry name" value="AsmA-related"/>
</dbReference>
<dbReference type="RefSeq" id="WP_092958598.1">
    <property type="nucleotide sequence ID" value="NZ_FOSQ01000002.1"/>
</dbReference>
<dbReference type="InterPro" id="IPR007844">
    <property type="entry name" value="AsmA"/>
</dbReference>
<dbReference type="AlphaFoldDB" id="A0A1I3ZH97"/>
<feature type="domain" description="AsmA" evidence="1">
    <location>
        <begin position="3"/>
        <end position="111"/>
    </location>
</feature>
<sequence length="947" mass="97741">MKRLAVALTSLLLLAVLGLWLGPRLVDWEPWRGRLAELASDRLGRAVTLNGPVELLLLPQPMVRAGGVSIGDAGEEFSVTAQLLRVRLDLPALIAGRLAPREIALVGADLTLPWPPGALLALRPPAWITELDARVENSRVRIGDAVLEGVNARLTSAGLAQAIESSGSFTWAGRAARFSGTLGRPGWDGVATLELSLTLPEASGAARGVLVPGAGFEGTVEARGPDLAALMAGPAVPFRLAGRLNASAELVAADQLVMDVGGVPARGSIALRLLPAPRLDVALVASRLDLDGWVTALRQGAARPVPLALDLSAEAGTFQGVALRRIRGAAFLEDGRLTLSDVSVLLPGEAELEFAGATAGGRLEIRARFAGPDMRTSLGAIGLPVEELDPSLLRRGEGRFRLVLEDAQAAIPELSATIGDLRLSGAGVLRHGARPALGIGLTLDRLDLARWLPQGFDPVQAGRALGAVDLNLRLAADRVILGGALMERASLDGALENGRMTLRRLSGRLADTDLTASGVLMLGPQLRLQDLTIEASGSSGRGLLALVPGEWPDRTAIAGMPLALRLSGGGTLDALALRGGADVGELRLEASGTLDLPQRRGSASVTLRHPGAPRLLAEAFRSDAGAWLGEGSFSLIATLAAGPQGIAAESFEVVAGGLRARGALALSLAGRPRLTGRLAAERLPLPFAGWRSGNPLGLEALAGFDAELALEAARIEVGGTVADQVTAMLRLADGRLRLEGMRARLAGGSLEALVTLDLDPQAPPRLAAEGRLTGASIAAPLFAVPVDLTAGRGDLTFAVAASGHAPAALLGTLEGQVGIGLRDGVLAGFDLAAAAQATALPDPVAAERGTRRALLEGATAFDRLDATARLTAGRLRLEEARLAAEGGATATLRGEIDLARAALDLHILSRPAAPEAPDLGLRLTGPGDGPRALPETAAWARWRAERG</sequence>
<dbReference type="OrthoDB" id="7233633at2"/>
<protein>
    <submittedName>
        <fullName evidence="2">AsmA family protein</fullName>
    </submittedName>
</protein>
<dbReference type="PANTHER" id="PTHR30441:SF4">
    <property type="entry name" value="PROTEIN ASMA"/>
    <property type="match status" value="1"/>
</dbReference>
<evidence type="ECO:0000259" key="1">
    <source>
        <dbReference type="Pfam" id="PF05170"/>
    </source>
</evidence>
<dbReference type="Proteomes" id="UP000199473">
    <property type="component" value="Unassembled WGS sequence"/>
</dbReference>
<dbReference type="EMBL" id="FOSQ01000002">
    <property type="protein sequence ID" value="SFK42949.1"/>
    <property type="molecule type" value="Genomic_DNA"/>
</dbReference>
<accession>A0A1I3ZH97</accession>
<dbReference type="PANTHER" id="PTHR30441">
    <property type="entry name" value="DUF748 DOMAIN-CONTAINING PROTEIN"/>
    <property type="match status" value="1"/>
</dbReference>